<feature type="compositionally biased region" description="Basic and acidic residues" evidence="1">
    <location>
        <begin position="207"/>
        <end position="220"/>
    </location>
</feature>
<name>A0AAD2CZ55_EUPCR</name>
<evidence type="ECO:0000256" key="1">
    <source>
        <dbReference type="SAM" id="MobiDB-lite"/>
    </source>
</evidence>
<protein>
    <submittedName>
        <fullName evidence="2">Uncharacterized protein</fullName>
    </submittedName>
</protein>
<organism evidence="2 3">
    <name type="scientific">Euplotes crassus</name>
    <dbReference type="NCBI Taxonomy" id="5936"/>
    <lineage>
        <taxon>Eukaryota</taxon>
        <taxon>Sar</taxon>
        <taxon>Alveolata</taxon>
        <taxon>Ciliophora</taxon>
        <taxon>Intramacronucleata</taxon>
        <taxon>Spirotrichea</taxon>
        <taxon>Hypotrichia</taxon>
        <taxon>Euplotida</taxon>
        <taxon>Euplotidae</taxon>
        <taxon>Moneuplotes</taxon>
    </lineage>
</organism>
<keyword evidence="3" id="KW-1185">Reference proteome</keyword>
<evidence type="ECO:0000313" key="2">
    <source>
        <dbReference type="EMBL" id="CAI2374303.1"/>
    </source>
</evidence>
<reference evidence="2" key="1">
    <citation type="submission" date="2023-07" db="EMBL/GenBank/DDBJ databases">
        <authorList>
            <consortium name="AG Swart"/>
            <person name="Singh M."/>
            <person name="Singh A."/>
            <person name="Seah K."/>
            <person name="Emmerich C."/>
        </authorList>
    </citation>
    <scope>NUCLEOTIDE SEQUENCE</scope>
    <source>
        <strain evidence="2">DP1</strain>
    </source>
</reference>
<dbReference type="AlphaFoldDB" id="A0AAD2CZ55"/>
<proteinExistence type="predicted"/>
<evidence type="ECO:0000313" key="3">
    <source>
        <dbReference type="Proteomes" id="UP001295684"/>
    </source>
</evidence>
<accession>A0AAD2CZ55</accession>
<comment type="caution">
    <text evidence="2">The sequence shown here is derived from an EMBL/GenBank/DDBJ whole genome shotgun (WGS) entry which is preliminary data.</text>
</comment>
<dbReference type="EMBL" id="CAMPGE010015696">
    <property type="protein sequence ID" value="CAI2374303.1"/>
    <property type="molecule type" value="Genomic_DNA"/>
</dbReference>
<gene>
    <name evidence="2" type="ORF">ECRASSUSDP1_LOCUS15655</name>
</gene>
<feature type="region of interest" description="Disordered" evidence="1">
    <location>
        <begin position="189"/>
        <end position="220"/>
    </location>
</feature>
<dbReference type="Proteomes" id="UP001295684">
    <property type="component" value="Unassembled WGS sequence"/>
</dbReference>
<sequence length="294" mass="34047">MESIPFKHKALIVIGSSILFYCFNQLVNWKKQEKLSETSDISEDTVIMVSEEMSLDEPSGIHREEESRESLSDDEFNYNLVYTNKNNCVIDCHDEIIATNNARDCESLSKDSSTISPHKARKIKGRNREQNARKFFEKLSKTKSKVVKKKLEMEDYYARFKNSKGFVKIGHQNLKEIDLSSENSSCLTEGDDGSCMNSQVKNKNRSKKDPSKDLFKSGTEKKFQSMERSSSIKKAKVLVGRKPKKIRKKDLKVHYNDLNKKDNYVFFELLATYADQYLDNKEATTMPETEKRLR</sequence>